<keyword evidence="4" id="KW-0808">Transferase</keyword>
<feature type="binding site" evidence="10">
    <location>
        <position position="112"/>
    </location>
    <ligand>
        <name>ATP</name>
        <dbReference type="ChEBI" id="CHEBI:30616"/>
    </ligand>
</feature>
<reference evidence="13 14" key="1">
    <citation type="journal article" date="2013" name="BMC Genomics">
        <title>The miniature genome of a carnivorous plant Genlisea aurea contains a low number of genes and short non-coding sequences.</title>
        <authorList>
            <person name="Leushkin E.V."/>
            <person name="Sutormin R.A."/>
            <person name="Nabieva E.R."/>
            <person name="Penin A.A."/>
            <person name="Kondrashov A.S."/>
            <person name="Logacheva M.D."/>
        </authorList>
    </citation>
    <scope>NUCLEOTIDE SEQUENCE [LARGE SCALE GENOMIC DNA]</scope>
</reference>
<dbReference type="PANTHER" id="PTHR48016">
    <property type="entry name" value="MAP KINASE KINASE KINASE SSK2-RELATED-RELATED"/>
    <property type="match status" value="1"/>
</dbReference>
<dbReference type="PROSITE" id="PS50011">
    <property type="entry name" value="PROTEIN_KINASE_DOM"/>
    <property type="match status" value="1"/>
</dbReference>
<feature type="domain" description="Protein kinase" evidence="12">
    <location>
        <begin position="84"/>
        <end position="132"/>
    </location>
</feature>
<dbReference type="AlphaFoldDB" id="S8CXD7"/>
<evidence type="ECO:0000256" key="1">
    <source>
        <dbReference type="ARBA" id="ARBA00006529"/>
    </source>
</evidence>
<dbReference type="InterPro" id="IPR011009">
    <property type="entry name" value="Kinase-like_dom_sf"/>
</dbReference>
<comment type="similarity">
    <text evidence="1">Belongs to the protein kinase superfamily. STE Ser/Thr protein kinase family. MAP kinase kinase kinase subfamily.</text>
</comment>
<protein>
    <recommendedName>
        <fullName evidence="2">mitogen-activated protein kinase kinase kinase</fullName>
        <ecNumber evidence="2">2.7.11.25</ecNumber>
    </recommendedName>
</protein>
<feature type="non-terminal residue" evidence="13">
    <location>
        <position position="132"/>
    </location>
</feature>
<proteinExistence type="inferred from homology"/>
<dbReference type="SUPFAM" id="SSF56112">
    <property type="entry name" value="Protein kinase-like (PK-like)"/>
    <property type="match status" value="1"/>
</dbReference>
<evidence type="ECO:0000313" key="14">
    <source>
        <dbReference type="Proteomes" id="UP000015453"/>
    </source>
</evidence>
<evidence type="ECO:0000256" key="10">
    <source>
        <dbReference type="PROSITE-ProRule" id="PRU10141"/>
    </source>
</evidence>
<evidence type="ECO:0000259" key="12">
    <source>
        <dbReference type="PROSITE" id="PS50011"/>
    </source>
</evidence>
<evidence type="ECO:0000256" key="5">
    <source>
        <dbReference type="ARBA" id="ARBA00022741"/>
    </source>
</evidence>
<evidence type="ECO:0000313" key="13">
    <source>
        <dbReference type="EMBL" id="EPS71615.1"/>
    </source>
</evidence>
<feature type="non-terminal residue" evidence="13">
    <location>
        <position position="1"/>
    </location>
</feature>
<sequence length="132" mass="14542">GLFISRTQGGFRLGNKEGYEDEDEKEDKGEISLQRVLMPETKSLHSESCSFTSVSNDDDSSSTTTEPTFSLSPDGRSKRVIVGWQKGDLLGRGSFGSVFEGISDDGFFFAVKEVSLLDHGQEGKLRILQLEQ</sequence>
<keyword evidence="5 10" id="KW-0547">Nucleotide-binding</keyword>
<accession>S8CXD7</accession>
<dbReference type="EMBL" id="AUSU01001181">
    <property type="protein sequence ID" value="EPS71615.1"/>
    <property type="molecule type" value="Genomic_DNA"/>
</dbReference>
<evidence type="ECO:0000256" key="9">
    <source>
        <dbReference type="ARBA" id="ARBA00048329"/>
    </source>
</evidence>
<organism evidence="13 14">
    <name type="scientific">Genlisea aurea</name>
    <dbReference type="NCBI Taxonomy" id="192259"/>
    <lineage>
        <taxon>Eukaryota</taxon>
        <taxon>Viridiplantae</taxon>
        <taxon>Streptophyta</taxon>
        <taxon>Embryophyta</taxon>
        <taxon>Tracheophyta</taxon>
        <taxon>Spermatophyta</taxon>
        <taxon>Magnoliopsida</taxon>
        <taxon>eudicotyledons</taxon>
        <taxon>Gunneridae</taxon>
        <taxon>Pentapetalae</taxon>
        <taxon>asterids</taxon>
        <taxon>lamiids</taxon>
        <taxon>Lamiales</taxon>
        <taxon>Lentibulariaceae</taxon>
        <taxon>Genlisea</taxon>
    </lineage>
</organism>
<dbReference type="Gene3D" id="3.30.200.20">
    <property type="entry name" value="Phosphorylase Kinase, domain 1"/>
    <property type="match status" value="1"/>
</dbReference>
<dbReference type="InterPro" id="IPR000719">
    <property type="entry name" value="Prot_kinase_dom"/>
</dbReference>
<dbReference type="PROSITE" id="PS00107">
    <property type="entry name" value="PROTEIN_KINASE_ATP"/>
    <property type="match status" value="1"/>
</dbReference>
<gene>
    <name evidence="13" type="ORF">M569_03145</name>
</gene>
<dbReference type="Proteomes" id="UP000015453">
    <property type="component" value="Unassembled WGS sequence"/>
</dbReference>
<comment type="catalytic activity">
    <reaction evidence="8">
        <text>L-threonyl-[protein] + ATP = O-phospho-L-threonyl-[protein] + ADP + H(+)</text>
        <dbReference type="Rhea" id="RHEA:46608"/>
        <dbReference type="Rhea" id="RHEA-COMP:11060"/>
        <dbReference type="Rhea" id="RHEA-COMP:11605"/>
        <dbReference type="ChEBI" id="CHEBI:15378"/>
        <dbReference type="ChEBI" id="CHEBI:30013"/>
        <dbReference type="ChEBI" id="CHEBI:30616"/>
        <dbReference type="ChEBI" id="CHEBI:61977"/>
        <dbReference type="ChEBI" id="CHEBI:456216"/>
        <dbReference type="EC" id="2.7.11.25"/>
    </reaction>
</comment>
<evidence type="ECO:0000256" key="6">
    <source>
        <dbReference type="ARBA" id="ARBA00022777"/>
    </source>
</evidence>
<dbReference type="EC" id="2.7.11.25" evidence="2"/>
<evidence type="ECO:0000256" key="3">
    <source>
        <dbReference type="ARBA" id="ARBA00022527"/>
    </source>
</evidence>
<dbReference type="InterPro" id="IPR017441">
    <property type="entry name" value="Protein_kinase_ATP_BS"/>
</dbReference>
<name>S8CXD7_9LAMI</name>
<dbReference type="OrthoDB" id="266718at2759"/>
<keyword evidence="7 10" id="KW-0067">ATP-binding</keyword>
<evidence type="ECO:0000256" key="4">
    <source>
        <dbReference type="ARBA" id="ARBA00022679"/>
    </source>
</evidence>
<dbReference type="GO" id="GO:0005524">
    <property type="term" value="F:ATP binding"/>
    <property type="evidence" value="ECO:0007669"/>
    <property type="project" value="UniProtKB-UniRule"/>
</dbReference>
<dbReference type="GO" id="GO:0005737">
    <property type="term" value="C:cytoplasm"/>
    <property type="evidence" value="ECO:0007669"/>
    <property type="project" value="TreeGrafter"/>
</dbReference>
<evidence type="ECO:0000256" key="2">
    <source>
        <dbReference type="ARBA" id="ARBA00012406"/>
    </source>
</evidence>
<dbReference type="GO" id="GO:0004709">
    <property type="term" value="F:MAP kinase kinase kinase activity"/>
    <property type="evidence" value="ECO:0007669"/>
    <property type="project" value="UniProtKB-EC"/>
</dbReference>
<dbReference type="PANTHER" id="PTHR48016:SF29">
    <property type="entry name" value="MITOGEN-ACTIVATED PROTEIN KINASE KINASE KINASE 1-RELATED"/>
    <property type="match status" value="1"/>
</dbReference>
<dbReference type="InterPro" id="IPR050538">
    <property type="entry name" value="MAP_kinase_kinase_kinase"/>
</dbReference>
<feature type="compositionally biased region" description="Low complexity" evidence="11">
    <location>
        <begin position="50"/>
        <end position="72"/>
    </location>
</feature>
<evidence type="ECO:0000256" key="8">
    <source>
        <dbReference type="ARBA" id="ARBA00047559"/>
    </source>
</evidence>
<feature type="region of interest" description="Disordered" evidence="11">
    <location>
        <begin position="1"/>
        <end position="74"/>
    </location>
</feature>
<evidence type="ECO:0000256" key="11">
    <source>
        <dbReference type="SAM" id="MobiDB-lite"/>
    </source>
</evidence>
<evidence type="ECO:0000256" key="7">
    <source>
        <dbReference type="ARBA" id="ARBA00022840"/>
    </source>
</evidence>
<keyword evidence="3" id="KW-0723">Serine/threonine-protein kinase</keyword>
<keyword evidence="6" id="KW-0418">Kinase</keyword>
<keyword evidence="14" id="KW-1185">Reference proteome</keyword>
<comment type="caution">
    <text evidence="13">The sequence shown here is derived from an EMBL/GenBank/DDBJ whole genome shotgun (WGS) entry which is preliminary data.</text>
</comment>
<comment type="catalytic activity">
    <reaction evidence="9">
        <text>L-seryl-[protein] + ATP = O-phospho-L-seryl-[protein] + ADP + H(+)</text>
        <dbReference type="Rhea" id="RHEA:17989"/>
        <dbReference type="Rhea" id="RHEA-COMP:9863"/>
        <dbReference type="Rhea" id="RHEA-COMP:11604"/>
        <dbReference type="ChEBI" id="CHEBI:15378"/>
        <dbReference type="ChEBI" id="CHEBI:29999"/>
        <dbReference type="ChEBI" id="CHEBI:30616"/>
        <dbReference type="ChEBI" id="CHEBI:83421"/>
        <dbReference type="ChEBI" id="CHEBI:456216"/>
        <dbReference type="EC" id="2.7.11.25"/>
    </reaction>
</comment>